<dbReference type="EMBL" id="CAUWAG010000007">
    <property type="protein sequence ID" value="CAJ2505710.1"/>
    <property type="molecule type" value="Genomic_DNA"/>
</dbReference>
<gene>
    <name evidence="2" type="ORF">KHLLAP_LOCUS6178</name>
</gene>
<feature type="compositionally biased region" description="Acidic residues" evidence="1">
    <location>
        <begin position="609"/>
        <end position="619"/>
    </location>
</feature>
<feature type="region of interest" description="Disordered" evidence="1">
    <location>
        <begin position="110"/>
        <end position="186"/>
    </location>
</feature>
<feature type="compositionally biased region" description="Basic and acidic residues" evidence="1">
    <location>
        <begin position="122"/>
        <end position="171"/>
    </location>
</feature>
<accession>A0AAI8VJR6</accession>
<keyword evidence="3" id="KW-1185">Reference proteome</keyword>
<feature type="region of interest" description="Disordered" evidence="1">
    <location>
        <begin position="588"/>
        <end position="619"/>
    </location>
</feature>
<dbReference type="SUPFAM" id="SSF56112">
    <property type="entry name" value="Protein kinase-like (PK-like)"/>
    <property type="match status" value="1"/>
</dbReference>
<comment type="caution">
    <text evidence="2">The sequence shown here is derived from an EMBL/GenBank/DDBJ whole genome shotgun (WGS) entry which is preliminary data.</text>
</comment>
<evidence type="ECO:0000313" key="2">
    <source>
        <dbReference type="EMBL" id="CAJ2505710.1"/>
    </source>
</evidence>
<feature type="region of interest" description="Disordered" evidence="1">
    <location>
        <begin position="1"/>
        <end position="22"/>
    </location>
</feature>
<name>A0AAI8VJR6_9PEZI</name>
<dbReference type="Proteomes" id="UP001295740">
    <property type="component" value="Unassembled WGS sequence"/>
</dbReference>
<feature type="compositionally biased region" description="Basic residues" evidence="1">
    <location>
        <begin position="1"/>
        <end position="12"/>
    </location>
</feature>
<sequence>MEYPPRKHHRLRREPTIPDGAVACESARRKGMMRELKGLGTPIYKHAEHERDLANYELLEGDLLEKYPSRANQDKRKQNMVHFDIDPPNIFIGGLELDRAGRGLWRNTRSEAKAKANGASTEPDKSTEKATDKATEKATDKATDKAPEKTTKGAVKDTAEKDGASSKDKGGKTNPLRVIHGQQNRNPTEEMGAFACSSTQECIRQAKRNVYYLNRRWKAKHGFHAPKEQFGPEWDKIPDRPHGPELVESNIAANYRSHTNVWGIAWTMWILITKYYPPTPPQPQPPYDLPVADPRLTDEAIELSGRSHVISYCPFFLDPANTDYDYVDIRLRQTISQCMSHDPGWRPSLKHLEYQATQIVRNAAFLGETDEYVRRWVHYWLYEAPSTSGPGGPTGTSGKAKGFGGGGGGAPVNKLEENLASKKDPDHPIRIQLQIQYNASFPYGHDRIPNAAVNLDCGFRALVDSIQAQIGPNPLIGGVPTAIVLPRNGDLRTIYNNPKAAGEFDVLVLLNEANEDEESNYFLSELSLVLVRWGESVGLSLQLCYILEGRGRPMREPVEDQNPRNLWIYNDNAMDLAGASYNHYEGIRARPRPASPAGGAGTGVKEGADPDDLPDYESD</sequence>
<proteinExistence type="predicted"/>
<organism evidence="2 3">
    <name type="scientific">Anthostomella pinea</name>
    <dbReference type="NCBI Taxonomy" id="933095"/>
    <lineage>
        <taxon>Eukaryota</taxon>
        <taxon>Fungi</taxon>
        <taxon>Dikarya</taxon>
        <taxon>Ascomycota</taxon>
        <taxon>Pezizomycotina</taxon>
        <taxon>Sordariomycetes</taxon>
        <taxon>Xylariomycetidae</taxon>
        <taxon>Xylariales</taxon>
        <taxon>Xylariaceae</taxon>
        <taxon>Anthostomella</taxon>
    </lineage>
</organism>
<protein>
    <submittedName>
        <fullName evidence="2">Uu.00g131040.m01.CDS01</fullName>
    </submittedName>
</protein>
<evidence type="ECO:0000256" key="1">
    <source>
        <dbReference type="SAM" id="MobiDB-lite"/>
    </source>
</evidence>
<reference evidence="2" key="1">
    <citation type="submission" date="2023-10" db="EMBL/GenBank/DDBJ databases">
        <authorList>
            <person name="Hackl T."/>
        </authorList>
    </citation>
    <scope>NUCLEOTIDE SEQUENCE</scope>
</reference>
<dbReference type="InterPro" id="IPR011009">
    <property type="entry name" value="Kinase-like_dom_sf"/>
</dbReference>
<evidence type="ECO:0000313" key="3">
    <source>
        <dbReference type="Proteomes" id="UP001295740"/>
    </source>
</evidence>
<dbReference type="AlphaFoldDB" id="A0AAI8VJR6"/>